<evidence type="ECO:0000256" key="1">
    <source>
        <dbReference type="ARBA" id="ARBA00006832"/>
    </source>
</evidence>
<feature type="compositionally biased region" description="Basic and acidic residues" evidence="3">
    <location>
        <begin position="86"/>
        <end position="102"/>
    </location>
</feature>
<dbReference type="PANTHER" id="PTHR13275">
    <property type="entry name" value="YL-1 PROTEIN TRANSCRIPTION FACTOR-LIKE 1"/>
    <property type="match status" value="1"/>
</dbReference>
<name>A0ABM1TJ24_LIMPO</name>
<gene>
    <name evidence="6" type="primary">LOC106471560</name>
</gene>
<feature type="compositionally biased region" description="Acidic residues" evidence="3">
    <location>
        <begin position="49"/>
        <end position="74"/>
    </location>
</feature>
<dbReference type="Pfam" id="PF05764">
    <property type="entry name" value="YL1"/>
    <property type="match status" value="1"/>
</dbReference>
<feature type="region of interest" description="Disordered" evidence="3">
    <location>
        <begin position="277"/>
        <end position="303"/>
    </location>
</feature>
<evidence type="ECO:0000313" key="5">
    <source>
        <dbReference type="Proteomes" id="UP000694941"/>
    </source>
</evidence>
<keyword evidence="5" id="KW-1185">Reference proteome</keyword>
<evidence type="ECO:0000256" key="2">
    <source>
        <dbReference type="ARBA" id="ARBA00020000"/>
    </source>
</evidence>
<comment type="similarity">
    <text evidence="1">Belongs to the VPS72/YL1 family.</text>
</comment>
<dbReference type="GeneID" id="106471560"/>
<sequence length="303" mass="35243">MAAMRERRANAGNRMSRIINEEEKDDFYHTTYGGFEEEEDDVDYHSEIDESDEVDSDFSIDENDELVSDQEDEEEGKRKKKTTTRAYKEPKKTGDKVKRESKSTTTEKISRDDPNIVIFSRNDTSIITDNCFLESYQRLELERKKTKFIKHTYKGPVIRYHSVSMPLIEELPTVVTTEASEQENSNRGNLSSSRCSRNFISFTDEGILREYFPCKKPKPVTRNVCPITRLPARYFDPVTHIPYANLQAFKFLREAYYQQLEQKGDLRQPEVAAWVEWRKKNKPPPKQPSQTSQPTAKSAVGIE</sequence>
<evidence type="ECO:0000259" key="4">
    <source>
        <dbReference type="SMART" id="SM00993"/>
    </source>
</evidence>
<reference evidence="6" key="1">
    <citation type="submission" date="2025-08" db="UniProtKB">
        <authorList>
            <consortium name="RefSeq"/>
        </authorList>
    </citation>
    <scope>IDENTIFICATION</scope>
    <source>
        <tissue evidence="6">Muscle</tissue>
    </source>
</reference>
<dbReference type="PANTHER" id="PTHR13275:SF4">
    <property type="entry name" value="VACUOLAR PROTEIN SORTING-ASSOCIATED PROTEIN 72 HOMOLOG"/>
    <property type="match status" value="1"/>
</dbReference>
<dbReference type="SMART" id="SM00993">
    <property type="entry name" value="YL1_C"/>
    <property type="match status" value="1"/>
</dbReference>
<dbReference type="Pfam" id="PF08265">
    <property type="entry name" value="YL1_C"/>
    <property type="match status" value="1"/>
</dbReference>
<dbReference type="RefSeq" id="XP_022255880.1">
    <property type="nucleotide sequence ID" value="XM_022400172.1"/>
</dbReference>
<organism evidence="5 6">
    <name type="scientific">Limulus polyphemus</name>
    <name type="common">Atlantic horseshoe crab</name>
    <dbReference type="NCBI Taxonomy" id="6850"/>
    <lineage>
        <taxon>Eukaryota</taxon>
        <taxon>Metazoa</taxon>
        <taxon>Ecdysozoa</taxon>
        <taxon>Arthropoda</taxon>
        <taxon>Chelicerata</taxon>
        <taxon>Merostomata</taxon>
        <taxon>Xiphosura</taxon>
        <taxon>Limulidae</taxon>
        <taxon>Limulus</taxon>
    </lineage>
</organism>
<feature type="domain" description="Vps72/YL1 C-terminal" evidence="4">
    <location>
        <begin position="223"/>
        <end position="252"/>
    </location>
</feature>
<evidence type="ECO:0000256" key="3">
    <source>
        <dbReference type="SAM" id="MobiDB-lite"/>
    </source>
</evidence>
<evidence type="ECO:0000313" key="6">
    <source>
        <dbReference type="RefSeq" id="XP_022255880.1"/>
    </source>
</evidence>
<dbReference type="Proteomes" id="UP000694941">
    <property type="component" value="Unplaced"/>
</dbReference>
<dbReference type="InterPro" id="IPR013272">
    <property type="entry name" value="Vps72/YL1_C"/>
</dbReference>
<feature type="region of interest" description="Disordered" evidence="3">
    <location>
        <begin position="1"/>
        <end position="109"/>
    </location>
</feature>
<dbReference type="InterPro" id="IPR046757">
    <property type="entry name" value="YL1_N"/>
</dbReference>
<proteinExistence type="inferred from homology"/>
<accession>A0ABM1TJ24</accession>
<protein>
    <recommendedName>
        <fullName evidence="2">Vacuolar protein sorting-associated protein 72 homolog</fullName>
    </recommendedName>
</protein>